<keyword evidence="3" id="KW-1185">Reference proteome</keyword>
<gene>
    <name evidence="2" type="ORF">OUZ56_019416</name>
</gene>
<comment type="caution">
    <text evidence="2">The sequence shown here is derived from an EMBL/GenBank/DDBJ whole genome shotgun (WGS) entry which is preliminary data.</text>
</comment>
<sequence length="71" mass="8149">MEVREGARENTMKIGQNRTTGGQLKSFNNSQKGKQNHFYYTLRRARQARQARPKGKRRTSGCHDNGVDVVQ</sequence>
<organism evidence="2 3">
    <name type="scientific">Daphnia magna</name>
    <dbReference type="NCBI Taxonomy" id="35525"/>
    <lineage>
        <taxon>Eukaryota</taxon>
        <taxon>Metazoa</taxon>
        <taxon>Ecdysozoa</taxon>
        <taxon>Arthropoda</taxon>
        <taxon>Crustacea</taxon>
        <taxon>Branchiopoda</taxon>
        <taxon>Diplostraca</taxon>
        <taxon>Cladocera</taxon>
        <taxon>Anomopoda</taxon>
        <taxon>Daphniidae</taxon>
        <taxon>Daphnia</taxon>
    </lineage>
</organism>
<dbReference type="EMBL" id="JAOYFB010000003">
    <property type="protein sequence ID" value="KAK4010269.1"/>
    <property type="molecule type" value="Genomic_DNA"/>
</dbReference>
<name>A0ABQ9ZC51_9CRUS</name>
<feature type="compositionally biased region" description="Polar residues" evidence="1">
    <location>
        <begin position="13"/>
        <end position="33"/>
    </location>
</feature>
<evidence type="ECO:0000256" key="1">
    <source>
        <dbReference type="SAM" id="MobiDB-lite"/>
    </source>
</evidence>
<protein>
    <submittedName>
        <fullName evidence="2">Uncharacterized protein</fullName>
    </submittedName>
</protein>
<feature type="compositionally biased region" description="Basic residues" evidence="1">
    <location>
        <begin position="43"/>
        <end position="60"/>
    </location>
</feature>
<accession>A0ABQ9ZC51</accession>
<reference evidence="2 3" key="1">
    <citation type="journal article" date="2023" name="Nucleic Acids Res.">
        <title>The hologenome of Daphnia magna reveals possible DNA methylation and microbiome-mediated evolution of the host genome.</title>
        <authorList>
            <person name="Chaturvedi A."/>
            <person name="Li X."/>
            <person name="Dhandapani V."/>
            <person name="Marshall H."/>
            <person name="Kissane S."/>
            <person name="Cuenca-Cambronero M."/>
            <person name="Asole G."/>
            <person name="Calvet F."/>
            <person name="Ruiz-Romero M."/>
            <person name="Marangio P."/>
            <person name="Guigo R."/>
            <person name="Rago D."/>
            <person name="Mirbahai L."/>
            <person name="Eastwood N."/>
            <person name="Colbourne J.K."/>
            <person name="Zhou J."/>
            <person name="Mallon E."/>
            <person name="Orsini L."/>
        </authorList>
    </citation>
    <scope>NUCLEOTIDE SEQUENCE [LARGE SCALE GENOMIC DNA]</scope>
    <source>
        <strain evidence="2">LRV0_1</strain>
    </source>
</reference>
<proteinExistence type="predicted"/>
<evidence type="ECO:0000313" key="3">
    <source>
        <dbReference type="Proteomes" id="UP001234178"/>
    </source>
</evidence>
<feature type="region of interest" description="Disordered" evidence="1">
    <location>
        <begin position="1"/>
        <end position="71"/>
    </location>
</feature>
<evidence type="ECO:0000313" key="2">
    <source>
        <dbReference type="EMBL" id="KAK4010269.1"/>
    </source>
</evidence>
<dbReference type="Proteomes" id="UP001234178">
    <property type="component" value="Unassembled WGS sequence"/>
</dbReference>
<feature type="compositionally biased region" description="Basic and acidic residues" evidence="1">
    <location>
        <begin position="1"/>
        <end position="11"/>
    </location>
</feature>